<dbReference type="RefSeq" id="WP_149082696.1">
    <property type="nucleotide sequence ID" value="NZ_VTAW01000030.1"/>
</dbReference>
<dbReference type="EMBL" id="VTAW01000030">
    <property type="protein sequence ID" value="TYT60769.1"/>
    <property type="molecule type" value="Genomic_DNA"/>
</dbReference>
<accession>A0A5D5AG51</accession>
<feature type="domain" description="DUF8048" evidence="1">
    <location>
        <begin position="5"/>
        <end position="117"/>
    </location>
</feature>
<evidence type="ECO:0000313" key="3">
    <source>
        <dbReference type="Proteomes" id="UP000324104"/>
    </source>
</evidence>
<reference evidence="2 3" key="1">
    <citation type="submission" date="2019-08" db="EMBL/GenBank/DDBJ databases">
        <title>Archaea genome.</title>
        <authorList>
            <person name="Kajale S."/>
            <person name="Shouche Y."/>
            <person name="Deshpande N."/>
            <person name="Sharma A."/>
        </authorList>
    </citation>
    <scope>NUCLEOTIDE SEQUENCE [LARGE SCALE GENOMIC DNA]</scope>
    <source>
        <strain evidence="2 3">ESP3B_9</strain>
    </source>
</reference>
<evidence type="ECO:0000313" key="2">
    <source>
        <dbReference type="EMBL" id="TYT60769.1"/>
    </source>
</evidence>
<evidence type="ECO:0000259" key="1">
    <source>
        <dbReference type="Pfam" id="PF26222"/>
    </source>
</evidence>
<dbReference type="Pfam" id="PF26222">
    <property type="entry name" value="DUF8048"/>
    <property type="match status" value="1"/>
</dbReference>
<proteinExistence type="predicted"/>
<organism evidence="2 3">
    <name type="scientific">Natrialba swarupiae</name>
    <dbReference type="NCBI Taxonomy" id="2448032"/>
    <lineage>
        <taxon>Archaea</taxon>
        <taxon>Methanobacteriati</taxon>
        <taxon>Methanobacteriota</taxon>
        <taxon>Stenosarchaea group</taxon>
        <taxon>Halobacteria</taxon>
        <taxon>Halobacteriales</taxon>
        <taxon>Natrialbaceae</taxon>
        <taxon>Natrialba</taxon>
    </lineage>
</organism>
<protein>
    <recommendedName>
        <fullName evidence="1">DUF8048 domain-containing protein</fullName>
    </recommendedName>
</protein>
<keyword evidence="3" id="KW-1185">Reference proteome</keyword>
<dbReference type="InterPro" id="IPR058361">
    <property type="entry name" value="DUF8048"/>
</dbReference>
<dbReference type="AlphaFoldDB" id="A0A5D5AG51"/>
<comment type="caution">
    <text evidence="2">The sequence shown here is derived from an EMBL/GenBank/DDBJ whole genome shotgun (WGS) entry which is preliminary data.</text>
</comment>
<gene>
    <name evidence="2" type="ORF">FYC77_17030</name>
</gene>
<sequence length="132" mass="14993">MADNPIDGQVLLLTAAKASVPPSRLPALVERAQALLEGDLERYRRSHERVYAAADREAFLVDEGHWERLGERMGVDDRERSAIQRAHEEQFRRIGRHTDRKAEFESSLEIREPVLVGVGEREPAEESAQHGQ</sequence>
<name>A0A5D5AG51_9EURY</name>
<dbReference type="Proteomes" id="UP000324104">
    <property type="component" value="Unassembled WGS sequence"/>
</dbReference>